<dbReference type="PROSITE" id="PS50830">
    <property type="entry name" value="TNASE_3"/>
    <property type="match status" value="1"/>
</dbReference>
<name>A0A933GMA5_UNCTE</name>
<evidence type="ECO:0000256" key="1">
    <source>
        <dbReference type="ARBA" id="ARBA00022722"/>
    </source>
</evidence>
<dbReference type="Pfam" id="PF00565">
    <property type="entry name" value="SNase"/>
    <property type="match status" value="1"/>
</dbReference>
<evidence type="ECO:0000259" key="5">
    <source>
        <dbReference type="PROSITE" id="PS50830"/>
    </source>
</evidence>
<accession>A0A933GMA5</accession>
<dbReference type="InterPro" id="IPR035437">
    <property type="entry name" value="SNase_OB-fold_sf"/>
</dbReference>
<keyword evidence="3" id="KW-0378">Hydrolase</keyword>
<feature type="region of interest" description="Disordered" evidence="4">
    <location>
        <begin position="32"/>
        <end position="64"/>
    </location>
</feature>
<feature type="domain" description="TNase-like" evidence="5">
    <location>
        <begin position="153"/>
        <end position="304"/>
    </location>
</feature>
<dbReference type="SUPFAM" id="SSF50199">
    <property type="entry name" value="Staphylococcal nuclease"/>
    <property type="match status" value="1"/>
</dbReference>
<evidence type="ECO:0000313" key="6">
    <source>
        <dbReference type="EMBL" id="MBI4595973.1"/>
    </source>
</evidence>
<organism evidence="6 7">
    <name type="scientific">Tectimicrobiota bacterium</name>
    <dbReference type="NCBI Taxonomy" id="2528274"/>
    <lineage>
        <taxon>Bacteria</taxon>
        <taxon>Pseudomonadati</taxon>
        <taxon>Nitrospinota/Tectimicrobiota group</taxon>
        <taxon>Candidatus Tectimicrobiota</taxon>
    </lineage>
</organism>
<dbReference type="PANTHER" id="PTHR12302">
    <property type="entry name" value="EBNA2 BINDING PROTEIN P100"/>
    <property type="match status" value="1"/>
</dbReference>
<dbReference type="SMART" id="SM00318">
    <property type="entry name" value="SNc"/>
    <property type="match status" value="1"/>
</dbReference>
<comment type="caution">
    <text evidence="6">The sequence shown here is derived from an EMBL/GenBank/DDBJ whole genome shotgun (WGS) entry which is preliminary data.</text>
</comment>
<protein>
    <submittedName>
        <fullName evidence="6">Thermonuclease family protein</fullName>
    </submittedName>
</protein>
<dbReference type="PANTHER" id="PTHR12302:SF3">
    <property type="entry name" value="SERINE_THREONINE-PROTEIN KINASE 31"/>
    <property type="match status" value="1"/>
</dbReference>
<dbReference type="Gene3D" id="2.40.50.90">
    <property type="match status" value="1"/>
</dbReference>
<evidence type="ECO:0000256" key="2">
    <source>
        <dbReference type="ARBA" id="ARBA00022759"/>
    </source>
</evidence>
<keyword evidence="2" id="KW-0255">Endonuclease</keyword>
<keyword evidence="1" id="KW-0540">Nuclease</keyword>
<feature type="compositionally biased region" description="Basic and acidic residues" evidence="4">
    <location>
        <begin position="32"/>
        <end position="45"/>
    </location>
</feature>
<reference evidence="6" key="1">
    <citation type="submission" date="2020-07" db="EMBL/GenBank/DDBJ databases">
        <title>Huge and variable diversity of episymbiotic CPR bacteria and DPANN archaea in groundwater ecosystems.</title>
        <authorList>
            <person name="He C.Y."/>
            <person name="Keren R."/>
            <person name="Whittaker M."/>
            <person name="Farag I.F."/>
            <person name="Doudna J."/>
            <person name="Cate J.H.D."/>
            <person name="Banfield J.F."/>
        </authorList>
    </citation>
    <scope>NUCLEOTIDE SEQUENCE</scope>
    <source>
        <strain evidence="6">NC_groundwater_1482_Ag_S-0.65um_47_24</strain>
    </source>
</reference>
<evidence type="ECO:0000256" key="4">
    <source>
        <dbReference type="SAM" id="MobiDB-lite"/>
    </source>
</evidence>
<proteinExistence type="predicted"/>
<gene>
    <name evidence="6" type="ORF">HY730_06295</name>
</gene>
<evidence type="ECO:0000313" key="7">
    <source>
        <dbReference type="Proteomes" id="UP000772181"/>
    </source>
</evidence>
<evidence type="ECO:0000256" key="3">
    <source>
        <dbReference type="ARBA" id="ARBA00022801"/>
    </source>
</evidence>
<dbReference type="Proteomes" id="UP000772181">
    <property type="component" value="Unassembled WGS sequence"/>
</dbReference>
<dbReference type="EMBL" id="JACQWF010000279">
    <property type="protein sequence ID" value="MBI4595973.1"/>
    <property type="molecule type" value="Genomic_DNA"/>
</dbReference>
<dbReference type="InterPro" id="IPR016071">
    <property type="entry name" value="Staphylococal_nuclease_OB-fold"/>
</dbReference>
<sequence length="304" mass="34665">MIFHKKFLILGFTLSIFMLLNFSEALGKALKKENPPTAKKTELQKAKHSSNGSSNKKKTSFSAKEAYKHSVNSLSWKTFTPTKVDSKERSKNHQVPKLSAKAHSQSINNAIPKPIHLSLPNQNPSISSTLPRKKDISEENLSLEPIVLRSPPTGEYAFSRYVKDPSTLVVFYKGREQEVKLIGIKKSLIFEGDRNNKALEKPNSEAIDKGVNAPEQPEDKATNYARRMIEKKMIRMKFDDKGPVRDSDGRLRVYIYRENGYFLNADLIKQGLAKVDKEDDFAFKDEFRTMEKEAREQNKGSWKP</sequence>
<dbReference type="AlphaFoldDB" id="A0A933GMA5"/>
<dbReference type="GO" id="GO:0016787">
    <property type="term" value="F:hydrolase activity"/>
    <property type="evidence" value="ECO:0007669"/>
    <property type="project" value="UniProtKB-KW"/>
</dbReference>
<dbReference type="GO" id="GO:0004519">
    <property type="term" value="F:endonuclease activity"/>
    <property type="evidence" value="ECO:0007669"/>
    <property type="project" value="UniProtKB-KW"/>
</dbReference>